<dbReference type="AlphaFoldDB" id="A0A9N9K6I1"/>
<dbReference type="InterPro" id="IPR053164">
    <property type="entry name" value="IS1016-like_transposase"/>
</dbReference>
<proteinExistence type="predicted"/>
<dbReference type="PANTHER" id="PTHR47163:SF2">
    <property type="entry name" value="SI:DKEY-17M8.2"/>
    <property type="match status" value="1"/>
</dbReference>
<dbReference type="Proteomes" id="UP000789405">
    <property type="component" value="Unassembled WGS sequence"/>
</dbReference>
<dbReference type="EMBL" id="CAJVPY010051065">
    <property type="protein sequence ID" value="CAG8814209.1"/>
    <property type="molecule type" value="Genomic_DNA"/>
</dbReference>
<dbReference type="Pfam" id="PF12762">
    <property type="entry name" value="DDE_Tnp_IS1595"/>
    <property type="match status" value="1"/>
</dbReference>
<dbReference type="InterPro" id="IPR024445">
    <property type="entry name" value="Tnp_ISXO2-like"/>
</dbReference>
<gene>
    <name evidence="2" type="ORF">DERYTH_LOCUS25920</name>
</gene>
<reference evidence="2" key="1">
    <citation type="submission" date="2021-06" db="EMBL/GenBank/DDBJ databases">
        <authorList>
            <person name="Kallberg Y."/>
            <person name="Tangrot J."/>
            <person name="Rosling A."/>
        </authorList>
    </citation>
    <scope>NUCLEOTIDE SEQUENCE</scope>
    <source>
        <strain evidence="2">MA453B</strain>
    </source>
</reference>
<organism evidence="2 3">
    <name type="scientific">Dentiscutata erythropus</name>
    <dbReference type="NCBI Taxonomy" id="1348616"/>
    <lineage>
        <taxon>Eukaryota</taxon>
        <taxon>Fungi</taxon>
        <taxon>Fungi incertae sedis</taxon>
        <taxon>Mucoromycota</taxon>
        <taxon>Glomeromycotina</taxon>
        <taxon>Glomeromycetes</taxon>
        <taxon>Diversisporales</taxon>
        <taxon>Gigasporaceae</taxon>
        <taxon>Dentiscutata</taxon>
    </lineage>
</organism>
<sequence>LVIDMLKDEMSKIGGKDVIVQVDESKFSRHSETIQKILNEYIEPESILYTDCWRGYNGVEDGLNVQHKMVNHSKHFTDPVTGVNTNTIEDIWNSVKLQIASRHM</sequence>
<keyword evidence="3" id="KW-1185">Reference proteome</keyword>
<protein>
    <submittedName>
        <fullName evidence="2">20648_t:CDS:1</fullName>
    </submittedName>
</protein>
<dbReference type="PANTHER" id="PTHR47163">
    <property type="entry name" value="DDE_TNP_IS1595 DOMAIN-CONTAINING PROTEIN"/>
    <property type="match status" value="1"/>
</dbReference>
<dbReference type="SMART" id="SM01126">
    <property type="entry name" value="DDE_Tnp_IS1595"/>
    <property type="match status" value="1"/>
</dbReference>
<name>A0A9N9K6I1_9GLOM</name>
<dbReference type="OrthoDB" id="2278611at2759"/>
<feature type="non-terminal residue" evidence="2">
    <location>
        <position position="1"/>
    </location>
</feature>
<comment type="caution">
    <text evidence="2">The sequence shown here is derived from an EMBL/GenBank/DDBJ whole genome shotgun (WGS) entry which is preliminary data.</text>
</comment>
<evidence type="ECO:0000259" key="1">
    <source>
        <dbReference type="SMART" id="SM01126"/>
    </source>
</evidence>
<feature type="domain" description="ISXO2-like transposase" evidence="1">
    <location>
        <begin position="5"/>
        <end position="104"/>
    </location>
</feature>
<evidence type="ECO:0000313" key="3">
    <source>
        <dbReference type="Proteomes" id="UP000789405"/>
    </source>
</evidence>
<accession>A0A9N9K6I1</accession>
<feature type="non-terminal residue" evidence="2">
    <location>
        <position position="104"/>
    </location>
</feature>
<evidence type="ECO:0000313" key="2">
    <source>
        <dbReference type="EMBL" id="CAG8814209.1"/>
    </source>
</evidence>